<dbReference type="InterPro" id="IPR036390">
    <property type="entry name" value="WH_DNA-bd_sf"/>
</dbReference>
<dbReference type="CDD" id="cd08464">
    <property type="entry name" value="PBP2_DntR_like_2"/>
    <property type="match status" value="1"/>
</dbReference>
<dbReference type="Proteomes" id="UP000757604">
    <property type="component" value="Unassembled WGS sequence"/>
</dbReference>
<evidence type="ECO:0000256" key="3">
    <source>
        <dbReference type="ARBA" id="ARBA00023015"/>
    </source>
</evidence>
<protein>
    <submittedName>
        <fullName evidence="8">LysR family transcriptional regulator</fullName>
    </submittedName>
</protein>
<dbReference type="Gene3D" id="3.40.190.10">
    <property type="entry name" value="Periplasmic binding protein-like II"/>
    <property type="match status" value="2"/>
</dbReference>
<dbReference type="SUPFAM" id="SSF46785">
    <property type="entry name" value="Winged helix' DNA-binding domain"/>
    <property type="match status" value="1"/>
</dbReference>
<keyword evidence="5" id="KW-0010">Activator</keyword>
<evidence type="ECO:0000256" key="1">
    <source>
        <dbReference type="ARBA" id="ARBA00009437"/>
    </source>
</evidence>
<dbReference type="InterPro" id="IPR005119">
    <property type="entry name" value="LysR_subst-bd"/>
</dbReference>
<keyword evidence="4" id="KW-0238">DNA-binding</keyword>
<keyword evidence="3" id="KW-0805">Transcription regulation</keyword>
<reference evidence="8 9" key="1">
    <citation type="journal article" date="2021" name="MBio">
        <title>Poor Competitiveness of Bradyrhizobium in Pigeon Pea Root Colonization in Indian Soils.</title>
        <authorList>
            <person name="Chalasani D."/>
            <person name="Basu A."/>
            <person name="Pullabhotla S.V.S.R.N."/>
            <person name="Jorrin B."/>
            <person name="Neal A.L."/>
            <person name="Poole P.S."/>
            <person name="Podile A.R."/>
            <person name="Tkacz A."/>
        </authorList>
    </citation>
    <scope>NUCLEOTIDE SEQUENCE [LARGE SCALE GENOMIC DNA]</scope>
    <source>
        <strain evidence="8 9">HU44</strain>
    </source>
</reference>
<keyword evidence="9" id="KW-1185">Reference proteome</keyword>
<dbReference type="InterPro" id="IPR050389">
    <property type="entry name" value="LysR-type_TF"/>
</dbReference>
<evidence type="ECO:0000259" key="7">
    <source>
        <dbReference type="PROSITE" id="PS50931"/>
    </source>
</evidence>
<gene>
    <name evidence="8" type="ORF">JNB71_05285</name>
</gene>
<name>A0ABS7H655_9HYPH</name>
<dbReference type="PANTHER" id="PTHR30118:SF15">
    <property type="entry name" value="TRANSCRIPTIONAL REGULATORY PROTEIN"/>
    <property type="match status" value="1"/>
</dbReference>
<evidence type="ECO:0000256" key="5">
    <source>
        <dbReference type="ARBA" id="ARBA00023159"/>
    </source>
</evidence>
<evidence type="ECO:0000313" key="8">
    <source>
        <dbReference type="EMBL" id="MBW9062724.1"/>
    </source>
</evidence>
<organism evidence="8 9">
    <name type="scientific">Rhizobium herbae</name>
    <dbReference type="NCBI Taxonomy" id="508661"/>
    <lineage>
        <taxon>Bacteria</taxon>
        <taxon>Pseudomonadati</taxon>
        <taxon>Pseudomonadota</taxon>
        <taxon>Alphaproteobacteria</taxon>
        <taxon>Hyphomicrobiales</taxon>
        <taxon>Rhizobiaceae</taxon>
        <taxon>Rhizobium/Agrobacterium group</taxon>
        <taxon>Rhizobium</taxon>
    </lineage>
</organism>
<evidence type="ECO:0000256" key="2">
    <source>
        <dbReference type="ARBA" id="ARBA00022458"/>
    </source>
</evidence>
<dbReference type="Pfam" id="PF00126">
    <property type="entry name" value="HTH_1"/>
    <property type="match status" value="1"/>
</dbReference>
<dbReference type="InterPro" id="IPR000847">
    <property type="entry name" value="LysR_HTH_N"/>
</dbReference>
<sequence length="318" mass="34710">MESIDHFNLRAFDLNLLIAFDAMMEEGSVTRAARRLKIGQPAMSHNISTLRMLFEDELFIRVGQIMQPTARARTLAGPIRNALRQAQAALLSADVFDPATESRVFRLGMSAEVQLLLLPDLTARLRKLAPGIRILARDCPPDQVDTMIDSGALDMAIGCTYSRATRQVSEVLYEAEVQCCYNPALLSLGVPVGLDDYLAADHAVISQSESLHGCVEDALEFAGADLNVVSAGPDFMSILSTAKASPVIATISARIARRYAPLMGLVVSPVPLDLRFPPVTVVWPAHADKDAASVWLRDQIREVFSQSQEWPTPKIAAQ</sequence>
<dbReference type="SUPFAM" id="SSF53850">
    <property type="entry name" value="Periplasmic binding protein-like II"/>
    <property type="match status" value="1"/>
</dbReference>
<feature type="domain" description="HTH lysR-type" evidence="7">
    <location>
        <begin position="12"/>
        <end position="69"/>
    </location>
</feature>
<evidence type="ECO:0000256" key="4">
    <source>
        <dbReference type="ARBA" id="ARBA00023125"/>
    </source>
</evidence>
<proteinExistence type="inferred from homology"/>
<comment type="similarity">
    <text evidence="1">Belongs to the LysR transcriptional regulatory family.</text>
</comment>
<dbReference type="Pfam" id="PF03466">
    <property type="entry name" value="LysR_substrate"/>
    <property type="match status" value="1"/>
</dbReference>
<dbReference type="RefSeq" id="WP_220370752.1">
    <property type="nucleotide sequence ID" value="NZ_JAEUAO010000001.1"/>
</dbReference>
<accession>A0ABS7H655</accession>
<keyword evidence="2" id="KW-0536">Nodulation</keyword>
<comment type="caution">
    <text evidence="8">The sequence shown here is derived from an EMBL/GenBank/DDBJ whole genome shotgun (WGS) entry which is preliminary data.</text>
</comment>
<dbReference type="PRINTS" id="PR00039">
    <property type="entry name" value="HTHLYSR"/>
</dbReference>
<dbReference type="EMBL" id="JAEUAO010000001">
    <property type="protein sequence ID" value="MBW9062724.1"/>
    <property type="molecule type" value="Genomic_DNA"/>
</dbReference>
<dbReference type="Gene3D" id="1.10.10.10">
    <property type="entry name" value="Winged helix-like DNA-binding domain superfamily/Winged helix DNA-binding domain"/>
    <property type="match status" value="1"/>
</dbReference>
<dbReference type="PROSITE" id="PS50931">
    <property type="entry name" value="HTH_LYSR"/>
    <property type="match status" value="1"/>
</dbReference>
<dbReference type="PANTHER" id="PTHR30118">
    <property type="entry name" value="HTH-TYPE TRANSCRIPTIONAL REGULATOR LEUO-RELATED"/>
    <property type="match status" value="1"/>
</dbReference>
<keyword evidence="6" id="KW-0804">Transcription</keyword>
<dbReference type="InterPro" id="IPR036388">
    <property type="entry name" value="WH-like_DNA-bd_sf"/>
</dbReference>
<evidence type="ECO:0000313" key="9">
    <source>
        <dbReference type="Proteomes" id="UP000757604"/>
    </source>
</evidence>
<evidence type="ECO:0000256" key="6">
    <source>
        <dbReference type="ARBA" id="ARBA00023163"/>
    </source>
</evidence>